<gene>
    <name evidence="3" type="ORF">C2R22_01095</name>
</gene>
<feature type="transmembrane region" description="Helical" evidence="2">
    <location>
        <begin position="111"/>
        <end position="129"/>
    </location>
</feature>
<sequence>MSPAPPSSSATPPPPSASTAAVVRWRFGPATTRSLRLLVYAAVGLTAGPVLGLLALVGATLVRSGVDVALFALVLALVVGLGVGSGRAVFALGSAPPEVHEMVRALSRWGVAGGVLFGASLALVGLRWTEFGLELLVGSVVAGFAALVVGAGLQSEGVVDREGGTLEYGGHTVPLDAVRRVHARGVGPFVLAFLAYHAGHVGASTPRFAVLSSEAVTAVRANADGNATELDAGSGHRRRCGSSPRRSESPVSPPVPCCGSCSRRRAACSSAISASSASSSASCSSGTRSSPDGERAVLVVADGRPRGLSRRYSPPAVGRWPSRVRRRRHGTAGVCG</sequence>
<dbReference type="KEGG" id="srub:C2R22_01095"/>
<evidence type="ECO:0000256" key="1">
    <source>
        <dbReference type="SAM" id="MobiDB-lite"/>
    </source>
</evidence>
<dbReference type="GeneID" id="35590642"/>
<dbReference type="Proteomes" id="UP000236584">
    <property type="component" value="Chromosome"/>
</dbReference>
<feature type="region of interest" description="Disordered" evidence="1">
    <location>
        <begin position="277"/>
        <end position="318"/>
    </location>
</feature>
<feature type="region of interest" description="Disordered" evidence="1">
    <location>
        <begin position="227"/>
        <end position="258"/>
    </location>
</feature>
<evidence type="ECO:0000313" key="3">
    <source>
        <dbReference type="EMBL" id="AUV80425.1"/>
    </source>
</evidence>
<dbReference type="OrthoDB" id="386944at2157"/>
<evidence type="ECO:0000313" key="4">
    <source>
        <dbReference type="Proteomes" id="UP000236584"/>
    </source>
</evidence>
<keyword evidence="2" id="KW-0472">Membrane</keyword>
<name>A0A2I8VET9_9EURY</name>
<feature type="transmembrane region" description="Helical" evidence="2">
    <location>
        <begin position="68"/>
        <end position="90"/>
    </location>
</feature>
<keyword evidence="2" id="KW-0812">Transmembrane</keyword>
<evidence type="ECO:0000256" key="2">
    <source>
        <dbReference type="SAM" id="Phobius"/>
    </source>
</evidence>
<keyword evidence="4" id="KW-1185">Reference proteome</keyword>
<dbReference type="AlphaFoldDB" id="A0A2I8VET9"/>
<feature type="transmembrane region" description="Helical" evidence="2">
    <location>
        <begin position="37"/>
        <end position="62"/>
    </location>
</feature>
<feature type="compositionally biased region" description="Low complexity" evidence="1">
    <location>
        <begin position="277"/>
        <end position="290"/>
    </location>
</feature>
<dbReference type="EMBL" id="CP026309">
    <property type="protein sequence ID" value="AUV80425.1"/>
    <property type="molecule type" value="Genomic_DNA"/>
</dbReference>
<protein>
    <submittedName>
        <fullName evidence="3">Uncharacterized protein</fullName>
    </submittedName>
</protein>
<feature type="transmembrane region" description="Helical" evidence="2">
    <location>
        <begin position="135"/>
        <end position="153"/>
    </location>
</feature>
<proteinExistence type="predicted"/>
<organism evidence="3 4">
    <name type="scientific">Salinigranum rubrum</name>
    <dbReference type="NCBI Taxonomy" id="755307"/>
    <lineage>
        <taxon>Archaea</taxon>
        <taxon>Methanobacteriati</taxon>
        <taxon>Methanobacteriota</taxon>
        <taxon>Stenosarchaea group</taxon>
        <taxon>Halobacteria</taxon>
        <taxon>Halobacteriales</taxon>
        <taxon>Haloferacaceae</taxon>
        <taxon>Salinigranum</taxon>
    </lineage>
</organism>
<keyword evidence="2" id="KW-1133">Transmembrane helix</keyword>
<reference evidence="3 4" key="1">
    <citation type="submission" date="2018-01" db="EMBL/GenBank/DDBJ databases">
        <title>Complete genome sequence of Salinigranum rubrum GX10T, an extremely halophilic archaeon isolated from a marine solar saltern.</title>
        <authorList>
            <person name="Han S."/>
        </authorList>
    </citation>
    <scope>NUCLEOTIDE SEQUENCE [LARGE SCALE GENOMIC DNA]</scope>
    <source>
        <strain evidence="3 4">GX10</strain>
    </source>
</reference>
<dbReference type="RefSeq" id="WP_103423933.1">
    <property type="nucleotide sequence ID" value="NZ_CP026309.1"/>
</dbReference>
<accession>A0A2I8VET9</accession>